<feature type="compositionally biased region" description="Polar residues" evidence="1">
    <location>
        <begin position="243"/>
        <end position="258"/>
    </location>
</feature>
<name>A0A8H5BE22_9AGAR</name>
<accession>A0A8H5BE22</accession>
<keyword evidence="3" id="KW-1185">Reference proteome</keyword>
<feature type="region of interest" description="Disordered" evidence="1">
    <location>
        <begin position="327"/>
        <end position="362"/>
    </location>
</feature>
<proteinExistence type="predicted"/>
<reference evidence="2 3" key="1">
    <citation type="journal article" date="2020" name="ISME J.">
        <title>Uncovering the hidden diversity of litter-decomposition mechanisms in mushroom-forming fungi.</title>
        <authorList>
            <person name="Floudas D."/>
            <person name="Bentzer J."/>
            <person name="Ahren D."/>
            <person name="Johansson T."/>
            <person name="Persson P."/>
            <person name="Tunlid A."/>
        </authorList>
    </citation>
    <scope>NUCLEOTIDE SEQUENCE [LARGE SCALE GENOMIC DNA]</scope>
    <source>
        <strain evidence="2 3">CBS 101986</strain>
    </source>
</reference>
<dbReference type="Proteomes" id="UP000567179">
    <property type="component" value="Unassembled WGS sequence"/>
</dbReference>
<dbReference type="PANTHER" id="PTHR28027">
    <property type="entry name" value="TRANSCRIPTIONAL REGULATOR MIT1"/>
    <property type="match status" value="1"/>
</dbReference>
<dbReference type="AlphaFoldDB" id="A0A8H5BE22"/>
<evidence type="ECO:0000256" key="1">
    <source>
        <dbReference type="SAM" id="MobiDB-lite"/>
    </source>
</evidence>
<feature type="compositionally biased region" description="Polar residues" evidence="1">
    <location>
        <begin position="225"/>
        <end position="235"/>
    </location>
</feature>
<dbReference type="InterPro" id="IPR018608">
    <property type="entry name" value="Gti1/Pac2"/>
</dbReference>
<evidence type="ECO:0000313" key="2">
    <source>
        <dbReference type="EMBL" id="KAF5321634.1"/>
    </source>
</evidence>
<dbReference type="GO" id="GO:0003677">
    <property type="term" value="F:DNA binding"/>
    <property type="evidence" value="ECO:0007669"/>
    <property type="project" value="TreeGrafter"/>
</dbReference>
<dbReference type="EMBL" id="JAACJJ010000028">
    <property type="protein sequence ID" value="KAF5321634.1"/>
    <property type="molecule type" value="Genomic_DNA"/>
</dbReference>
<organism evidence="2 3">
    <name type="scientific">Psilocybe cf. subviscida</name>
    <dbReference type="NCBI Taxonomy" id="2480587"/>
    <lineage>
        <taxon>Eukaryota</taxon>
        <taxon>Fungi</taxon>
        <taxon>Dikarya</taxon>
        <taxon>Basidiomycota</taxon>
        <taxon>Agaricomycotina</taxon>
        <taxon>Agaricomycetes</taxon>
        <taxon>Agaricomycetidae</taxon>
        <taxon>Agaricales</taxon>
        <taxon>Agaricineae</taxon>
        <taxon>Strophariaceae</taxon>
        <taxon>Psilocybe</taxon>
    </lineage>
</organism>
<protein>
    <recommendedName>
        <fullName evidence="4">cAMP-independent regulatory protein pac2</fullName>
    </recommendedName>
</protein>
<feature type="compositionally biased region" description="Polar residues" evidence="1">
    <location>
        <begin position="333"/>
        <end position="362"/>
    </location>
</feature>
<comment type="caution">
    <text evidence="2">The sequence shown here is derived from an EMBL/GenBank/DDBJ whole genome shotgun (WGS) entry which is preliminary data.</text>
</comment>
<feature type="region of interest" description="Disordered" evidence="1">
    <location>
        <begin position="225"/>
        <end position="294"/>
    </location>
</feature>
<sequence length="469" mass="52796">MQQPTCVSIRIRSTSDAHKIFGAVQQGVLRMVTRRLDADERLALRSGCVYAWEERGPHSELTGLGIERFTEGRRWSPSRVRDEFLFYYEKYSPPPDTNLGNTGERLPPRDWDPLVKQTYSVWVQTENGRRKWHLTAYFTQATIDQLGTIDDDPRVRDIVVPDGMFKSTRVGKGRAKADDSNRTDAARAATTIPRTYAPFPTPYQYQAQNGSPSMTPVLMHEPYQTRAQPAQTQSPILPHERTVTPNNDAYTSPAQTLTGHPYTSLPYSPSAPLIRSDSHNSHYSNPPPQPRRMVQNESYYHPEASSSNWASGDALYRQPSQQHIGDLGYGSYLSAQGGAQSNHTTPSPHNYDSTLPPSHLSSQMYHSPYMLQPMVSLPKPQEVPDSRGYALSPLPIPIQLQPDLDIMQNAMVPVPPYHPVNPPSGLEPDFSLAPLTLPRPGQLRYVRDPEDEKTLRSLLREEKTARYSP</sequence>
<evidence type="ECO:0000313" key="3">
    <source>
        <dbReference type="Proteomes" id="UP000567179"/>
    </source>
</evidence>
<dbReference type="Pfam" id="PF09729">
    <property type="entry name" value="Gti1_Pac2"/>
    <property type="match status" value="1"/>
</dbReference>
<dbReference type="OrthoDB" id="5572844at2759"/>
<dbReference type="PANTHER" id="PTHR28027:SF1">
    <property type="entry name" value="CAMP INDEPENDENT REGULATORY PROTEIN (AFU_ORTHOLOGUE AFUA_3G09640)"/>
    <property type="match status" value="1"/>
</dbReference>
<feature type="region of interest" description="Disordered" evidence="1">
    <location>
        <begin position="446"/>
        <end position="469"/>
    </location>
</feature>
<gene>
    <name evidence="2" type="ORF">D9619_001482</name>
</gene>
<evidence type="ECO:0008006" key="4">
    <source>
        <dbReference type="Google" id="ProtNLM"/>
    </source>
</evidence>